<dbReference type="OrthoDB" id="163438at2759"/>
<dbReference type="EMBL" id="JABCKV010000230">
    <property type="protein sequence ID" value="KAG5641952.1"/>
    <property type="molecule type" value="Genomic_DNA"/>
</dbReference>
<reference evidence="1" key="1">
    <citation type="submission" date="2020-07" db="EMBL/GenBank/DDBJ databases">
        <authorList>
            <person name="Nieuwenhuis M."/>
            <person name="Van De Peppel L.J.J."/>
        </authorList>
    </citation>
    <scope>NUCLEOTIDE SEQUENCE</scope>
    <source>
        <strain evidence="1">AP01</strain>
        <tissue evidence="1">Mycelium</tissue>
    </source>
</reference>
<protein>
    <recommendedName>
        <fullName evidence="3">C2 domain-containing protein</fullName>
    </recommendedName>
</protein>
<accession>A0A9P7G7L9</accession>
<evidence type="ECO:0008006" key="3">
    <source>
        <dbReference type="Google" id="ProtNLM"/>
    </source>
</evidence>
<reference evidence="1" key="2">
    <citation type="submission" date="2021-10" db="EMBL/GenBank/DDBJ databases">
        <title>Phylogenomics reveals ancestral predisposition of the termite-cultivated fungus Termitomyces towards a domesticated lifestyle.</title>
        <authorList>
            <person name="Auxier B."/>
            <person name="Grum-Grzhimaylo A."/>
            <person name="Cardenas M.E."/>
            <person name="Lodge J.D."/>
            <person name="Laessoe T."/>
            <person name="Pedersen O."/>
            <person name="Smith M.E."/>
            <person name="Kuyper T.W."/>
            <person name="Franco-Molano E.A."/>
            <person name="Baroni T.J."/>
            <person name="Aanen D.K."/>
        </authorList>
    </citation>
    <scope>NUCLEOTIDE SEQUENCE</scope>
    <source>
        <strain evidence="1">AP01</strain>
        <tissue evidence="1">Mycelium</tissue>
    </source>
</reference>
<dbReference type="Proteomes" id="UP000775547">
    <property type="component" value="Unassembled WGS sequence"/>
</dbReference>
<proteinExistence type="predicted"/>
<name>A0A9P7G7L9_9AGAR</name>
<feature type="non-terminal residue" evidence="1">
    <location>
        <position position="1"/>
    </location>
</feature>
<comment type="caution">
    <text evidence="1">The sequence shown here is derived from an EMBL/GenBank/DDBJ whole genome shotgun (WGS) entry which is preliminary data.</text>
</comment>
<gene>
    <name evidence="1" type="ORF">DXG03_003922</name>
</gene>
<evidence type="ECO:0000313" key="1">
    <source>
        <dbReference type="EMBL" id="KAG5641952.1"/>
    </source>
</evidence>
<keyword evidence="2" id="KW-1185">Reference proteome</keyword>
<dbReference type="AlphaFoldDB" id="A0A9P7G7L9"/>
<evidence type="ECO:0000313" key="2">
    <source>
        <dbReference type="Proteomes" id="UP000775547"/>
    </source>
</evidence>
<sequence>MATNLPGFFSHQPRCYASIAVGSGPEQTTEAVKGASPAWDKTFIFEATSTSTFSINIVRESRWFGRKVIAKLEDVVIPPGSFEKAIATTHHLRSSSKNVKVDINWSPVVVTDEAPAAAEASIATTKVDVSPPPVTSDEATTVPISTIKDVQDILEKRGPANSRSIDRLETVLNYVGVLVKIGDQLTEVHPIAKAVWTIFEAQLEREAKVRELWDIIIDTLDFMEEAEPLKKVRGLETTMQAIMSQLYDCALHLKAYERQGFL</sequence>
<organism evidence="1 2">
    <name type="scientific">Asterophora parasitica</name>
    <dbReference type="NCBI Taxonomy" id="117018"/>
    <lineage>
        <taxon>Eukaryota</taxon>
        <taxon>Fungi</taxon>
        <taxon>Dikarya</taxon>
        <taxon>Basidiomycota</taxon>
        <taxon>Agaricomycotina</taxon>
        <taxon>Agaricomycetes</taxon>
        <taxon>Agaricomycetidae</taxon>
        <taxon>Agaricales</taxon>
        <taxon>Tricholomatineae</taxon>
        <taxon>Lyophyllaceae</taxon>
        <taxon>Asterophora</taxon>
    </lineage>
</organism>